<proteinExistence type="predicted"/>
<protein>
    <submittedName>
        <fullName evidence="3">NYN domain-containing protein</fullName>
    </submittedName>
</protein>
<name>A0ABR8RPN0_9CELL</name>
<evidence type="ECO:0000256" key="2">
    <source>
        <dbReference type="SAM" id="MobiDB-lite"/>
    </source>
</evidence>
<dbReference type="RefSeq" id="WP_191795165.1">
    <property type="nucleotide sequence ID" value="NZ_JACSQQ010000006.1"/>
</dbReference>
<dbReference type="PANTHER" id="PTHR34547">
    <property type="entry name" value="YACP-LIKE NYN DOMAIN PROTEIN"/>
    <property type="match status" value="1"/>
</dbReference>
<dbReference type="PANTHER" id="PTHR34547:SF1">
    <property type="entry name" value="YACP-LIKE NYN DOMAIN PROTEIN"/>
    <property type="match status" value="1"/>
</dbReference>
<accession>A0ABR8RPN0</accession>
<evidence type="ECO:0000313" key="3">
    <source>
        <dbReference type="EMBL" id="MBD7949716.1"/>
    </source>
</evidence>
<dbReference type="EMBL" id="JACSQQ010000006">
    <property type="protein sequence ID" value="MBD7949716.1"/>
    <property type="molecule type" value="Genomic_DNA"/>
</dbReference>
<evidence type="ECO:0000313" key="4">
    <source>
        <dbReference type="Proteomes" id="UP000641803"/>
    </source>
</evidence>
<feature type="coiled-coil region" evidence="1">
    <location>
        <begin position="262"/>
        <end position="310"/>
    </location>
</feature>
<evidence type="ECO:0000256" key="1">
    <source>
        <dbReference type="SAM" id="Coils"/>
    </source>
</evidence>
<gene>
    <name evidence="3" type="ORF">H9652_04740</name>
</gene>
<feature type="compositionally biased region" description="Low complexity" evidence="2">
    <location>
        <begin position="155"/>
        <end position="165"/>
    </location>
</feature>
<keyword evidence="1" id="KW-0175">Coiled coil</keyword>
<organism evidence="3 4">
    <name type="scientific">Oerskovia rustica</name>
    <dbReference type="NCBI Taxonomy" id="2762237"/>
    <lineage>
        <taxon>Bacteria</taxon>
        <taxon>Bacillati</taxon>
        <taxon>Actinomycetota</taxon>
        <taxon>Actinomycetes</taxon>
        <taxon>Micrococcales</taxon>
        <taxon>Cellulomonadaceae</taxon>
        <taxon>Oerskovia</taxon>
    </lineage>
</organism>
<dbReference type="Pfam" id="PF05991">
    <property type="entry name" value="NYN_YacP"/>
    <property type="match status" value="1"/>
</dbReference>
<dbReference type="Proteomes" id="UP000641803">
    <property type="component" value="Unassembled WGS sequence"/>
</dbReference>
<feature type="region of interest" description="Disordered" evidence="2">
    <location>
        <begin position="155"/>
        <end position="197"/>
    </location>
</feature>
<feature type="compositionally biased region" description="Low complexity" evidence="2">
    <location>
        <begin position="114"/>
        <end position="130"/>
    </location>
</feature>
<feature type="compositionally biased region" description="Low complexity" evidence="2">
    <location>
        <begin position="409"/>
        <end position="418"/>
    </location>
</feature>
<feature type="region of interest" description="Disordered" evidence="2">
    <location>
        <begin position="102"/>
        <end position="140"/>
    </location>
</feature>
<dbReference type="InterPro" id="IPR010298">
    <property type="entry name" value="YacP-like"/>
</dbReference>
<reference evidence="3 4" key="1">
    <citation type="submission" date="2020-08" db="EMBL/GenBank/DDBJ databases">
        <title>A Genomic Blueprint of the Chicken Gut Microbiome.</title>
        <authorList>
            <person name="Gilroy R."/>
            <person name="Ravi A."/>
            <person name="Getino M."/>
            <person name="Pursley I."/>
            <person name="Horton D.L."/>
            <person name="Alikhan N.-F."/>
            <person name="Baker D."/>
            <person name="Gharbi K."/>
            <person name="Hall N."/>
            <person name="Watson M."/>
            <person name="Adriaenssens E.M."/>
            <person name="Foster-Nyarko E."/>
            <person name="Jarju S."/>
            <person name="Secka A."/>
            <person name="Antonio M."/>
            <person name="Oren A."/>
            <person name="Chaudhuri R."/>
            <person name="La Ragione R.M."/>
            <person name="Hildebrand F."/>
            <person name="Pallen M.J."/>
        </authorList>
    </citation>
    <scope>NUCLEOTIDE SEQUENCE [LARGE SCALE GENOMIC DNA]</scope>
    <source>
        <strain evidence="3 4">Sa4CUA1</strain>
    </source>
</reference>
<feature type="region of interest" description="Disordered" evidence="2">
    <location>
        <begin position="1"/>
        <end position="39"/>
    </location>
</feature>
<feature type="compositionally biased region" description="Basic and acidic residues" evidence="2">
    <location>
        <begin position="1"/>
        <end position="12"/>
    </location>
</feature>
<comment type="caution">
    <text evidence="3">The sequence shown here is derived from an EMBL/GenBank/DDBJ whole genome shotgun (WGS) entry which is preliminary data.</text>
</comment>
<feature type="region of interest" description="Disordered" evidence="2">
    <location>
        <begin position="397"/>
        <end position="418"/>
    </location>
</feature>
<sequence>MDGTSRDNKDAAPRSAEIPGASAGSSPEGDVARPPVPPEVRTQLLELAARTLGAWDPATVPAALRRVRTFAPRRRAASGAVPLWQALETSPSFRSAVAATWSTAHPREARELVPDGAATTATTGPGASDGPGDDERAPGSGAVSVDVVAEPLAAPTEPASATPTVREVPPPAPGPAPDRTSAPEGSGAVGQDGGAAPVAQAVPDRAGRAVDLAVGAFLLRPDDWVAHLDRALQDTQEREQEQRRAQEAGRAVIERDKALAELDAARLAAAADRAALEEARAEVASLRRTERKLRSDADRARSEARAARAEADARTQAAEALATQAAAERREAAVALERAHAARDEARTLTHTGAELANARARLLLETVVDAAVGLRRELGIPPTTLRPGDTVAPVEVDAAGHGTGGTTRPGSRGRAGDDPALLDDVLAVPQMHLIVDGYNVSKTGFGTLTLAQQRRRLVDGLVRIASRTGAEVTCCFDGQELGHMPPASTRGVRVLFSSGEIADHLIRRLVAAEPEGRPVAVVTSDREVADDVQAMGAVAIGSPALVGRLARL</sequence>
<keyword evidence="4" id="KW-1185">Reference proteome</keyword>